<feature type="signal peptide" evidence="1">
    <location>
        <begin position="1"/>
        <end position="21"/>
    </location>
</feature>
<dbReference type="PROSITE" id="PS51257">
    <property type="entry name" value="PROKAR_LIPOPROTEIN"/>
    <property type="match status" value="1"/>
</dbReference>
<dbReference type="KEGG" id="ftc:DA46_632"/>
<sequence length="130" mass="13729">MKLRKVLIATLLGASALSLSSCWLLVGAAVGGGTAAYISGEYSMNMSGSVKDIYNATLKAVQSNDDFVITKKSITSVDAVVDGSTKVDSTSFYVKIEKITDNASKVTIKFGTFGDQAMSATLMDQIQKNL</sequence>
<dbReference type="Pfam" id="PF12092">
    <property type="entry name" value="DUF3568"/>
    <property type="match status" value="1"/>
</dbReference>
<protein>
    <submittedName>
        <fullName evidence="3">DUF3568 domain-containing protein</fullName>
    </submittedName>
</protein>
<reference evidence="3" key="1">
    <citation type="submission" date="2019-08" db="EMBL/GenBank/DDBJ databases">
        <authorList>
            <person name="Busch A."/>
        </authorList>
    </citation>
    <scope>NUCLEOTIDE SEQUENCE</scope>
    <source>
        <strain evidence="3">15T0085</strain>
        <strain evidence="2">17T1429</strain>
    </source>
</reference>
<dbReference type="InterPro" id="IPR021952">
    <property type="entry name" value="Flpp3-like"/>
</dbReference>
<dbReference type="eggNOG" id="ENOG503379K">
    <property type="taxonomic scope" value="Bacteria"/>
</dbReference>
<feature type="chain" id="PRO_5009756601" evidence="1">
    <location>
        <begin position="22"/>
        <end position="130"/>
    </location>
</feature>
<evidence type="ECO:0000313" key="3">
    <source>
        <dbReference type="EMBL" id="NDS68481.1"/>
    </source>
</evidence>
<gene>
    <name evidence="3" type="ORF">FWI86_05360</name>
    <name evidence="2" type="ORF">FWJ04_04360</name>
</gene>
<name>A0A0B3VEP0_FRATU</name>
<dbReference type="KEGG" id="ftv:CH67_361"/>
<dbReference type="EMBL" id="JAAGJP010000030">
    <property type="protein sequence ID" value="NDS68481.1"/>
    <property type="molecule type" value="Genomic_DNA"/>
</dbReference>
<dbReference type="KEGG" id="ftz:CH68_98"/>
<dbReference type="EMBL" id="JAAGKH010000026">
    <property type="protein sequence ID" value="NDR88907.1"/>
    <property type="molecule type" value="Genomic_DNA"/>
</dbReference>
<reference evidence="3" key="2">
    <citation type="submission" date="2020-02" db="EMBL/GenBank/DDBJ databases">
        <title>Using affinity propagation clustering for identifying bacterial clades and subclades with whole-genome sequences of Francisella tularensis.</title>
        <authorList>
            <person name="Homeier-Bachmann T."/>
            <person name="Abdel-Glil M.Y."/>
            <person name="Hackbart A."/>
            <person name="Hotzel H."/>
            <person name="Tomaso H."/>
        </authorList>
    </citation>
    <scope>NUCLEOTIDE SEQUENCE</scope>
    <source>
        <strain evidence="3">15T0085</strain>
        <strain evidence="2">17T1429</strain>
    </source>
</reference>
<accession>A0A0B3VEP0</accession>
<proteinExistence type="predicted"/>
<evidence type="ECO:0000313" key="2">
    <source>
        <dbReference type="EMBL" id="NDR88907.1"/>
    </source>
</evidence>
<comment type="caution">
    <text evidence="3">The sequence shown here is derived from an EMBL/GenBank/DDBJ whole genome shotgun (WGS) entry which is preliminary data.</text>
</comment>
<dbReference type="HOGENOM" id="CLU_1934952_0_0_6"/>
<evidence type="ECO:0000256" key="1">
    <source>
        <dbReference type="SAM" id="SignalP"/>
    </source>
</evidence>
<dbReference type="AlphaFoldDB" id="A0A0B3VEP0"/>
<keyword evidence="1" id="KW-0732">Signal</keyword>
<organism evidence="3">
    <name type="scientific">Francisella tularensis subsp. holarctica</name>
    <dbReference type="NCBI Taxonomy" id="119857"/>
    <lineage>
        <taxon>Bacteria</taxon>
        <taxon>Pseudomonadati</taxon>
        <taxon>Pseudomonadota</taxon>
        <taxon>Gammaproteobacteria</taxon>
        <taxon>Thiotrichales</taxon>
        <taxon>Francisellaceae</taxon>
        <taxon>Francisella</taxon>
    </lineage>
</organism>
<dbReference type="RefSeq" id="WP_003014087.1">
    <property type="nucleotide sequence ID" value="NZ_CP009693.1"/>
</dbReference>
<dbReference type="OMA" id="TLMGQIQ"/>